<reference evidence="1" key="1">
    <citation type="submission" date="2021-07" db="EMBL/GenBank/DDBJ databases">
        <authorList>
            <person name="Durling M."/>
        </authorList>
    </citation>
    <scope>NUCLEOTIDE SEQUENCE</scope>
</reference>
<accession>A0A9N9LCR8</accession>
<dbReference type="AlphaFoldDB" id="A0A9N9LCR8"/>
<keyword evidence="2" id="KW-1185">Reference proteome</keyword>
<protein>
    <submittedName>
        <fullName evidence="1">Uncharacterized protein</fullName>
    </submittedName>
</protein>
<dbReference type="EMBL" id="CAJVRM010000057">
    <property type="protein sequence ID" value="CAG8972905.1"/>
    <property type="molecule type" value="Genomic_DNA"/>
</dbReference>
<comment type="caution">
    <text evidence="1">The sequence shown here is derived from an EMBL/GenBank/DDBJ whole genome shotgun (WGS) entry which is preliminary data.</text>
</comment>
<sequence length="126" mass="13706">MWSSASRGNLDAIIIKLLNPTNGKYTMTAKPETCNTIACQGDAVATFCNHTFTLLTTGLMDTQQVDNFTIAKKELAAFVGAVNDGCGKAGKGYCGAQWFDYWSFLIEGNPDGQDVFCNSTFLQRVE</sequence>
<name>A0A9N9LCR8_9HELO</name>
<gene>
    <name evidence="1" type="ORF">HYALB_00001325</name>
</gene>
<evidence type="ECO:0000313" key="2">
    <source>
        <dbReference type="Proteomes" id="UP000701801"/>
    </source>
</evidence>
<dbReference type="Proteomes" id="UP000701801">
    <property type="component" value="Unassembled WGS sequence"/>
</dbReference>
<organism evidence="1 2">
    <name type="scientific">Hymenoscyphus albidus</name>
    <dbReference type="NCBI Taxonomy" id="595503"/>
    <lineage>
        <taxon>Eukaryota</taxon>
        <taxon>Fungi</taxon>
        <taxon>Dikarya</taxon>
        <taxon>Ascomycota</taxon>
        <taxon>Pezizomycotina</taxon>
        <taxon>Leotiomycetes</taxon>
        <taxon>Helotiales</taxon>
        <taxon>Helotiaceae</taxon>
        <taxon>Hymenoscyphus</taxon>
    </lineage>
</organism>
<evidence type="ECO:0000313" key="1">
    <source>
        <dbReference type="EMBL" id="CAG8972905.1"/>
    </source>
</evidence>
<proteinExistence type="predicted"/>